<dbReference type="EMBL" id="NXGH01000081">
    <property type="protein sequence ID" value="PRM86872.1"/>
    <property type="molecule type" value="Genomic_DNA"/>
</dbReference>
<dbReference type="EC" id="4.6.1.1" evidence="1"/>
<dbReference type="PANTHER" id="PTHR38760:SF1">
    <property type="entry name" value="ADENYLATE CYCLASE"/>
    <property type="match status" value="1"/>
</dbReference>
<organism evidence="1 2">
    <name type="scientific">Aliarcobacter cryaerophilus</name>
    <dbReference type="NCBI Taxonomy" id="28198"/>
    <lineage>
        <taxon>Bacteria</taxon>
        <taxon>Pseudomonadati</taxon>
        <taxon>Campylobacterota</taxon>
        <taxon>Epsilonproteobacteria</taxon>
        <taxon>Campylobacterales</taxon>
        <taxon>Arcobacteraceae</taxon>
        <taxon>Aliarcobacter</taxon>
    </lineage>
</organism>
<dbReference type="PANTHER" id="PTHR38760">
    <property type="entry name" value="ADENYLATE CYCLASE"/>
    <property type="match status" value="1"/>
</dbReference>
<evidence type="ECO:0000313" key="2">
    <source>
        <dbReference type="Proteomes" id="UP000238649"/>
    </source>
</evidence>
<dbReference type="Pfam" id="PF01295">
    <property type="entry name" value="Adenylate_cycl"/>
    <property type="match status" value="1"/>
</dbReference>
<dbReference type="GO" id="GO:0004016">
    <property type="term" value="F:adenylate cyclase activity"/>
    <property type="evidence" value="ECO:0007669"/>
    <property type="project" value="UniProtKB-EC"/>
</dbReference>
<keyword evidence="1" id="KW-0456">Lyase</keyword>
<accession>A0A2S9SJX8</accession>
<protein>
    <submittedName>
        <fullName evidence="1">Adenylate cyclase</fullName>
        <ecNumber evidence="1">4.6.1.1</ecNumber>
    </submittedName>
</protein>
<proteinExistence type="predicted"/>
<feature type="non-terminal residue" evidence="1">
    <location>
        <position position="231"/>
    </location>
</feature>
<comment type="caution">
    <text evidence="1">The sequence shown here is derived from an EMBL/GenBank/DDBJ whole genome shotgun (WGS) entry which is preliminary data.</text>
</comment>
<dbReference type="Proteomes" id="UP000238649">
    <property type="component" value="Unassembled WGS sequence"/>
</dbReference>
<gene>
    <name evidence="1" type="primary">cyaA</name>
    <name evidence="1" type="ORF">CJ671_10595</name>
</gene>
<dbReference type="InterPro" id="IPR000274">
    <property type="entry name" value="Adenylate_cyclase_1"/>
</dbReference>
<dbReference type="RefSeq" id="WP_207761839.1">
    <property type="nucleotide sequence ID" value="NZ_NXGH01000081.1"/>
</dbReference>
<sequence>FQGDEAVVDALTTILGKMHQDAAAPEMIEVFCYSQHFRSLIRTRFQQLVAECIELRLARDKLQLVKTLALGREKYGIFFERRGVSVKKLENAIDFYRHISHNKLDHLPLRLDKTHSQHLPDIVDAYASEGLVQFFFDTRDAGTNIYILDEANRVEIYQHFAGNKNELVQGVNRFYASSHERFSDAGQFSNFNLPQYYEIVQINGELEVIPYRSQGQMRDNASPAHELGSAT</sequence>
<name>A0A2S9SJX8_9BACT</name>
<dbReference type="GO" id="GO:0006171">
    <property type="term" value="P:cAMP biosynthetic process"/>
    <property type="evidence" value="ECO:0007669"/>
    <property type="project" value="InterPro"/>
</dbReference>
<evidence type="ECO:0000313" key="1">
    <source>
        <dbReference type="EMBL" id="PRM86872.1"/>
    </source>
</evidence>
<reference evidence="1 2" key="1">
    <citation type="submission" date="2017-09" db="EMBL/GenBank/DDBJ databases">
        <title>Reassesment of A. cryaerophilus.</title>
        <authorList>
            <person name="Perez-Cataluna A."/>
            <person name="Collado L."/>
            <person name="Salgado O."/>
            <person name="Lefinanco V."/>
            <person name="Figueras M.J."/>
        </authorList>
    </citation>
    <scope>NUCLEOTIDE SEQUENCE [LARGE SCALE GENOMIC DNA]</scope>
    <source>
        <strain evidence="1 2">LMG 9871</strain>
    </source>
</reference>
<dbReference type="AlphaFoldDB" id="A0A2S9SJX8"/>
<feature type="non-terminal residue" evidence="1">
    <location>
        <position position="1"/>
    </location>
</feature>